<keyword evidence="4" id="KW-0408">Iron</keyword>
<protein>
    <submittedName>
        <fullName evidence="7">Radical SAM domain protein</fullName>
    </submittedName>
</protein>
<dbReference type="Proteomes" id="UP000005273">
    <property type="component" value="Unassembled WGS sequence"/>
</dbReference>
<evidence type="ECO:0000256" key="3">
    <source>
        <dbReference type="ARBA" id="ARBA00022723"/>
    </source>
</evidence>
<evidence type="ECO:0000313" key="7">
    <source>
        <dbReference type="EMBL" id="KRT34538.1"/>
    </source>
</evidence>
<dbReference type="eggNOG" id="COG1032">
    <property type="taxonomic scope" value="Bacteria"/>
</dbReference>
<dbReference type="SFLD" id="SFLDG01082">
    <property type="entry name" value="B12-binding_domain_containing"/>
    <property type="match status" value="1"/>
</dbReference>
<dbReference type="PROSITE" id="PS51918">
    <property type="entry name" value="RADICAL_SAM"/>
    <property type="match status" value="1"/>
</dbReference>
<dbReference type="GO" id="GO:0051536">
    <property type="term" value="F:iron-sulfur cluster binding"/>
    <property type="evidence" value="ECO:0007669"/>
    <property type="project" value="UniProtKB-KW"/>
</dbReference>
<comment type="cofactor">
    <cofactor evidence="1">
        <name>[4Fe-4S] cluster</name>
        <dbReference type="ChEBI" id="CHEBI:49883"/>
    </cofactor>
</comment>
<dbReference type="GO" id="GO:0046872">
    <property type="term" value="F:metal ion binding"/>
    <property type="evidence" value="ECO:0007669"/>
    <property type="project" value="UniProtKB-KW"/>
</dbReference>
<keyword evidence="2" id="KW-0949">S-adenosyl-L-methionine</keyword>
<dbReference type="InterPro" id="IPR058240">
    <property type="entry name" value="rSAM_sf"/>
</dbReference>
<dbReference type="OrthoDB" id="9801424at2"/>
<dbReference type="SFLD" id="SFLDS00029">
    <property type="entry name" value="Radical_SAM"/>
    <property type="match status" value="1"/>
</dbReference>
<dbReference type="GO" id="GO:0003824">
    <property type="term" value="F:catalytic activity"/>
    <property type="evidence" value="ECO:0007669"/>
    <property type="project" value="InterPro"/>
</dbReference>
<evidence type="ECO:0000256" key="1">
    <source>
        <dbReference type="ARBA" id="ARBA00001966"/>
    </source>
</evidence>
<reference evidence="8" key="1">
    <citation type="submission" date="2012-09" db="EMBL/GenBank/DDBJ databases">
        <authorList>
            <person name="Weinstock G."/>
            <person name="Sodergren E."/>
            <person name="Clifton S."/>
            <person name="Fulton L."/>
            <person name="Fulton B."/>
            <person name="Courtney L."/>
            <person name="Fronick C."/>
            <person name="Harrison M."/>
            <person name="Strong C."/>
            <person name="Farmer C."/>
            <person name="Delehaunty K."/>
            <person name="Markovic C."/>
            <person name="Hall O."/>
            <person name="Minx P."/>
            <person name="Tomlinson C."/>
            <person name="Mitreva M."/>
            <person name="Nelson J."/>
            <person name="Hou S."/>
            <person name="Wollam A."/>
            <person name="Pepin K.H."/>
            <person name="Johnson M."/>
            <person name="Bhonagiri V."/>
            <person name="Nash W.E."/>
            <person name="Suruliraj S."/>
            <person name="Warren W."/>
            <person name="Chinwalla A."/>
            <person name="Mardis E.R."/>
            <person name="Wilson R.K."/>
        </authorList>
    </citation>
    <scope>NUCLEOTIDE SEQUENCE [LARGE SCALE GENOMIC DNA]</scope>
    <source>
        <strain evidence="8">OS1</strain>
    </source>
</reference>
<evidence type="ECO:0000313" key="8">
    <source>
        <dbReference type="Proteomes" id="UP000005273"/>
    </source>
</evidence>
<proteinExistence type="predicted"/>
<dbReference type="SMART" id="SM00729">
    <property type="entry name" value="Elp3"/>
    <property type="match status" value="1"/>
</dbReference>
<keyword evidence="3" id="KW-0479">Metal-binding</keyword>
<dbReference type="SUPFAM" id="SSF102114">
    <property type="entry name" value="Radical SAM enzymes"/>
    <property type="match status" value="1"/>
</dbReference>
<dbReference type="PANTHER" id="PTHR43409">
    <property type="entry name" value="ANAEROBIC MAGNESIUM-PROTOPORPHYRIN IX MONOMETHYL ESTER CYCLASE-RELATED"/>
    <property type="match status" value="1"/>
</dbReference>
<accession>A0A0T5X850</accession>
<dbReference type="InterPro" id="IPR006638">
    <property type="entry name" value="Elp3/MiaA/NifB-like_rSAM"/>
</dbReference>
<evidence type="ECO:0000256" key="5">
    <source>
        <dbReference type="ARBA" id="ARBA00023014"/>
    </source>
</evidence>
<dbReference type="PANTHER" id="PTHR43409:SF15">
    <property type="entry name" value="PUTATIVE-RELATED"/>
    <property type="match status" value="1"/>
</dbReference>
<feature type="domain" description="Radical SAM core" evidence="6">
    <location>
        <begin position="182"/>
        <end position="415"/>
    </location>
</feature>
<keyword evidence="8" id="KW-1185">Reference proteome</keyword>
<gene>
    <name evidence="7" type="ORF">HMPREF1705_03607</name>
</gene>
<dbReference type="InterPro" id="IPR007197">
    <property type="entry name" value="rSAM"/>
</dbReference>
<comment type="caution">
    <text evidence="7">The sequence shown here is derived from an EMBL/GenBank/DDBJ whole genome shotgun (WGS) entry which is preliminary data.</text>
</comment>
<dbReference type="STRING" id="592015.HMPREF1705_03607"/>
<dbReference type="EMBL" id="ACJX03000001">
    <property type="protein sequence ID" value="KRT34538.1"/>
    <property type="molecule type" value="Genomic_DNA"/>
</dbReference>
<dbReference type="AlphaFoldDB" id="A0A0T5X850"/>
<keyword evidence="5" id="KW-0411">Iron-sulfur</keyword>
<dbReference type="InterPro" id="IPR023404">
    <property type="entry name" value="rSAM_horseshoe"/>
</dbReference>
<evidence type="ECO:0000256" key="2">
    <source>
        <dbReference type="ARBA" id="ARBA00022691"/>
    </source>
</evidence>
<dbReference type="Pfam" id="PF04055">
    <property type="entry name" value="Radical_SAM"/>
    <property type="match status" value="1"/>
</dbReference>
<evidence type="ECO:0000256" key="4">
    <source>
        <dbReference type="ARBA" id="ARBA00023004"/>
    </source>
</evidence>
<sequence length="441" mass="50411">MGDFTAFIKGLENKKVLGINPPVFDFAFFDFWAKPLGLLYILEYLRRRGNTVNLIDCIYEGRDKPKSYGRYKPKRREIGKPLPYKAIPRRFYHFGMTKEELEERLSAIEPPDIILITSGMTYWYLGVKWCIEIVKGIFPDVPLLLGGIYAQLCPDHAQGLGADGVQTTPLGVPFFRPALDLYDAPEYGITITSIGCPLNCKYCASKRLWPKYRKRNVDEVIDEISFQAGMRSVGDIAFYDDALLLDKERHFYPLCDELKKRHGHLRYHTPNGLHVREIDEVCARYLYETGFKTIRLSLESTDPSIQKAGSDKVHDDQYIRAVENLLKAGYTHEDIETYILVGLPGQKYEAVERAILFVKSLGATVKLAEYSPIPGTPMFDECAKIFPLLKEDPLYQNNTAYCGYMTPDITQINLQRLKNLAKIKIRDGVKASIRRDDPPLI</sequence>
<dbReference type="Gene3D" id="3.80.30.20">
    <property type="entry name" value="tm_1862 like domain"/>
    <property type="match status" value="1"/>
</dbReference>
<dbReference type="InterPro" id="IPR051198">
    <property type="entry name" value="BchE-like"/>
</dbReference>
<organism evidence="7 8">
    <name type="scientific">Acetomicrobium hydrogeniformans ATCC BAA-1850</name>
    <dbReference type="NCBI Taxonomy" id="592015"/>
    <lineage>
        <taxon>Bacteria</taxon>
        <taxon>Thermotogati</taxon>
        <taxon>Synergistota</taxon>
        <taxon>Synergistia</taxon>
        <taxon>Synergistales</taxon>
        <taxon>Acetomicrobiaceae</taxon>
        <taxon>Acetomicrobium</taxon>
    </lineage>
</organism>
<dbReference type="CDD" id="cd01335">
    <property type="entry name" value="Radical_SAM"/>
    <property type="match status" value="1"/>
</dbReference>
<name>A0A0T5X850_9BACT</name>
<dbReference type="GO" id="GO:0005829">
    <property type="term" value="C:cytosol"/>
    <property type="evidence" value="ECO:0007669"/>
    <property type="project" value="TreeGrafter"/>
</dbReference>
<evidence type="ECO:0000259" key="6">
    <source>
        <dbReference type="PROSITE" id="PS51918"/>
    </source>
</evidence>